<dbReference type="AlphaFoldDB" id="A0A402CKT4"/>
<dbReference type="RefSeq" id="WP_124395825.1">
    <property type="nucleotide sequence ID" value="NZ_BHYM01000089.1"/>
</dbReference>
<dbReference type="EMBL" id="BHYM01000089">
    <property type="protein sequence ID" value="GCE44197.1"/>
    <property type="molecule type" value="Genomic_DNA"/>
</dbReference>
<dbReference type="Gene3D" id="1.20.1290.30">
    <property type="match status" value="1"/>
</dbReference>
<dbReference type="InterPro" id="IPR037210">
    <property type="entry name" value="YoaC-like_sf"/>
</dbReference>
<comment type="caution">
    <text evidence="1">The sequence shown here is derived from an EMBL/GenBank/DDBJ whole genome shotgun (WGS) entry which is preliminary data.</text>
</comment>
<dbReference type="Proteomes" id="UP000287519">
    <property type="component" value="Unassembled WGS sequence"/>
</dbReference>
<evidence type="ECO:0000313" key="1">
    <source>
        <dbReference type="EMBL" id="GCE44197.1"/>
    </source>
</evidence>
<dbReference type="OrthoDB" id="4573608at2"/>
<protein>
    <submittedName>
        <fullName evidence="1">Uncharacterized protein</fullName>
    </submittedName>
</protein>
<accession>A0A402CKT4</accession>
<evidence type="ECO:0000313" key="2">
    <source>
        <dbReference type="Proteomes" id="UP000287519"/>
    </source>
</evidence>
<organism evidence="1 2">
    <name type="scientific">Rhodococcus wratislaviensis</name>
    <name type="common">Tsukamurella wratislaviensis</name>
    <dbReference type="NCBI Taxonomy" id="44752"/>
    <lineage>
        <taxon>Bacteria</taxon>
        <taxon>Bacillati</taxon>
        <taxon>Actinomycetota</taxon>
        <taxon>Actinomycetes</taxon>
        <taxon>Mycobacteriales</taxon>
        <taxon>Nocardiaceae</taxon>
        <taxon>Rhodococcus</taxon>
    </lineage>
</organism>
<name>A0A402CKT4_RHOWR</name>
<keyword evidence="2" id="KW-1185">Reference proteome</keyword>
<gene>
    <name evidence="1" type="ORF">Rhow_008495</name>
</gene>
<proteinExistence type="predicted"/>
<reference evidence="1 2" key="1">
    <citation type="submission" date="2018-11" db="EMBL/GenBank/DDBJ databases">
        <title>Microbial catabolism of amino acid.</title>
        <authorList>
            <person name="Hibi M."/>
            <person name="Ogawa J."/>
        </authorList>
    </citation>
    <scope>NUCLEOTIDE SEQUENCE [LARGE SCALE GENOMIC DNA]</scope>
    <source>
        <strain evidence="1 2">C31-06</strain>
    </source>
</reference>
<sequence length="242" mass="26360">MVAKKRNYPTALAAGPEHGDTGVRDALKWVVTQLEAQGGQLLVFAPGKQNVENHDLLREFTRRTGVAVGTWRGRVLGWSGGPVLAAWPDRQKLGEIAADPRTTALCVVPWAQGEVDAWSAATTPELLGPATAPQLKGEPLDPVVVEGLKTLTAMVNHGNDLTGALDRRDAVAVLRTLRDAGYRWNPERVYAWALGNDWSSGGAERLRDLATDFEKGKRPQLKGRSPFRPDIIEVWRSEASDA</sequence>